<geneLocation type="plasmid" evidence="3 4">
    <name>pAPEC-O1-R</name>
</geneLocation>
<keyword evidence="2" id="KW-0812">Transmembrane</keyword>
<feature type="transmembrane region" description="Helical" evidence="2">
    <location>
        <begin position="20"/>
        <end position="41"/>
    </location>
</feature>
<protein>
    <submittedName>
        <fullName evidence="3">ThrB</fullName>
    </submittedName>
</protein>
<dbReference type="InterPro" id="IPR005498">
    <property type="entry name" value="T4SS_VirB10/TraB/TrbI"/>
</dbReference>
<evidence type="ECO:0000256" key="2">
    <source>
        <dbReference type="SAM" id="Phobius"/>
    </source>
</evidence>
<reference evidence="3 4" key="1">
    <citation type="journal article" date="2006" name="Antimicrob. Agents Chemother.">
        <title>Complete DNA sequence, comparative genomics, and prevalence of an IncHI2 plasmid occurring among extraintestinal pathogenic Escherichia coli isolates.</title>
        <authorList>
            <person name="Johnson T.J."/>
            <person name="Wannemeuhler Y.M."/>
            <person name="Scaccianoce J.A."/>
            <person name="Johnson S.J."/>
            <person name="Nolan L.K."/>
        </authorList>
    </citation>
    <scope>NUCLEOTIDE SEQUENCE [LARGE SCALE GENOMIC DNA]</scope>
    <source>
        <strain evidence="3">APEC O1</strain>
        <plasmid evidence="4">pAPEC-O1-R</plasmid>
    </source>
</reference>
<evidence type="ECO:0000313" key="4">
    <source>
        <dbReference type="Proteomes" id="UP000008216"/>
    </source>
</evidence>
<keyword evidence="2" id="KW-1133">Transmembrane helix</keyword>
<dbReference type="CDD" id="cd16430">
    <property type="entry name" value="TraB"/>
    <property type="match status" value="1"/>
</dbReference>
<evidence type="ECO:0000313" key="3">
    <source>
        <dbReference type="EMBL" id="ABF67690.1"/>
    </source>
</evidence>
<sequence>MELIMDIKKAWENKTVRLSVIGALLVVIVYIISQSIFSTPVKKEKKTQKKDMQTNLLLDDSQMNKLSNEESQKVYKEMVKQNRLDQNAAKEDREKAEKAQQETKAQVASLTSQLQQLSQQINDMQTNRNGNRNLDAGSSRKTINEQAPAAPYQLNANAPINGVNPNYASITPTRNSPMRTITQSSIKTNGTDGVIQVMPVSENRIKEGREVIAGDKAPTRTVRGDGTAPVDSKARHAARKDEMFLPATSIITGVLITGLEAPTSLSSKSEPMPVTMRIKKDVIMPNNFTMDLRDCNLLGSAVGDLASQRAYIRATSISCVNSKGKAFDVKLEAYAVSENDGKNGIRGTLISRNGNAIAGAAFAGGLSSLAGSLSPSKVSSLNIDPNSQAQYQSPNFGALGALAGAGAAQGGLNRLVDYYTAIAEQQWPIVEISPGRAITFVVQTGTTIPTNLTSR</sequence>
<keyword evidence="4" id="KW-1185">Reference proteome</keyword>
<keyword evidence="2" id="KW-0472">Membrane</keyword>
<name>A0A0H2XJJ0_ECOK1</name>
<proteinExistence type="predicted"/>
<dbReference type="AlphaFoldDB" id="A0A0H2XJJ0"/>
<feature type="compositionally biased region" description="Basic and acidic residues" evidence="1">
    <location>
        <begin position="82"/>
        <end position="101"/>
    </location>
</feature>
<gene>
    <name evidence="3" type="primary">trhB</name>
    <name evidence="3" type="ORF">APECO1_O1R7</name>
</gene>
<dbReference type="EMBL" id="DQ517526">
    <property type="protein sequence ID" value="ABF67690.1"/>
    <property type="molecule type" value="Genomic_DNA"/>
</dbReference>
<dbReference type="Proteomes" id="UP000008216">
    <property type="component" value="Plasmid pAPEC-O1-R"/>
</dbReference>
<accession>A0A0H2XJJ0</accession>
<keyword evidence="3" id="KW-0614">Plasmid</keyword>
<dbReference type="HOGENOM" id="CLU_046972_1_1_6"/>
<evidence type="ECO:0000256" key="1">
    <source>
        <dbReference type="SAM" id="MobiDB-lite"/>
    </source>
</evidence>
<organism evidence="3 4">
    <name type="scientific">Escherichia coli O1:K1 / APEC</name>
    <dbReference type="NCBI Taxonomy" id="405955"/>
    <lineage>
        <taxon>Bacteria</taxon>
        <taxon>Pseudomonadati</taxon>
        <taxon>Pseudomonadota</taxon>
        <taxon>Gammaproteobacteria</taxon>
        <taxon>Enterobacterales</taxon>
        <taxon>Enterobacteriaceae</taxon>
        <taxon>Escherichia</taxon>
    </lineage>
</organism>
<dbReference type="Pfam" id="PF03743">
    <property type="entry name" value="TrbI"/>
    <property type="match status" value="1"/>
</dbReference>
<dbReference type="KEGG" id="ecv:APECO1_O1R7"/>
<feature type="region of interest" description="Disordered" evidence="1">
    <location>
        <begin position="82"/>
        <end position="102"/>
    </location>
</feature>